<keyword evidence="3" id="KW-1185">Reference proteome</keyword>
<dbReference type="EMBL" id="JAFMNU010000171">
    <property type="protein sequence ID" value="MBO0624615.1"/>
    <property type="molecule type" value="Genomic_DNA"/>
</dbReference>
<dbReference type="GO" id="GO:0016787">
    <property type="term" value="F:hydrolase activity"/>
    <property type="evidence" value="ECO:0007669"/>
    <property type="project" value="UniProtKB-KW"/>
</dbReference>
<evidence type="ECO:0000313" key="3">
    <source>
        <dbReference type="Proteomes" id="UP000664299"/>
    </source>
</evidence>
<name>A0ABS3IW74_9BIFI</name>
<gene>
    <name evidence="2" type="ORF">J1F30_09695</name>
</gene>
<keyword evidence="2" id="KW-0378">Hydrolase</keyword>
<dbReference type="InterPro" id="IPR029058">
    <property type="entry name" value="AB_hydrolase_fold"/>
</dbReference>
<protein>
    <submittedName>
        <fullName evidence="2">Alpha/beta fold hydrolase</fullName>
    </submittedName>
</protein>
<evidence type="ECO:0000259" key="1">
    <source>
        <dbReference type="Pfam" id="PF12146"/>
    </source>
</evidence>
<dbReference type="PANTHER" id="PTHR43265:SF1">
    <property type="entry name" value="ESTERASE ESTD"/>
    <property type="match status" value="1"/>
</dbReference>
<dbReference type="InterPro" id="IPR053145">
    <property type="entry name" value="AB_hydrolase_Est10"/>
</dbReference>
<comment type="caution">
    <text evidence="2">The sequence shown here is derived from an EMBL/GenBank/DDBJ whole genome shotgun (WGS) entry which is preliminary data.</text>
</comment>
<proteinExistence type="predicted"/>
<sequence length="264" mass="28880">MNIRPMEFEVENLKLRGSLYEPDTGIIEGRRYPTAILFHGFGGNRVDVSGFIVQMAKALTAEGFIVITYDRAGHGESDGEFFDTSVTRDVKDASCVVKQVMELSYVDSSNLHMGGLSLGSVIASMTAALCDPQPRSMVMCSTAAVFADEIASGKIQGRSINSLSTDGYFDFAGMKMGPAMVKDALKLDVYAEAAKYRGKVLLMHGTKDFVPLSYAQRYKEMWAENATLLVREGADHGWASVPDRQFVTQHAADFMAENAGLKKE</sequence>
<dbReference type="Pfam" id="PF12146">
    <property type="entry name" value="Hydrolase_4"/>
    <property type="match status" value="1"/>
</dbReference>
<accession>A0ABS3IW74</accession>
<dbReference type="Gene3D" id="3.40.50.1820">
    <property type="entry name" value="alpha/beta hydrolase"/>
    <property type="match status" value="1"/>
</dbReference>
<reference evidence="2" key="1">
    <citation type="submission" date="2021-03" db="EMBL/GenBank/DDBJ databases">
        <title>Genome sequence of Bifidobacterium asteroides strain wkB204 isolated from a honey bee gut.</title>
        <authorList>
            <person name="Motta E.V.S."/>
            <person name="Kwong W.K."/>
            <person name="Moran N.A."/>
        </authorList>
    </citation>
    <scope>NUCLEOTIDE SEQUENCE</scope>
    <source>
        <strain evidence="2">WkB204</strain>
    </source>
</reference>
<dbReference type="InterPro" id="IPR022742">
    <property type="entry name" value="Hydrolase_4"/>
</dbReference>
<dbReference type="Proteomes" id="UP000664299">
    <property type="component" value="Unassembled WGS sequence"/>
</dbReference>
<dbReference type="SUPFAM" id="SSF53474">
    <property type="entry name" value="alpha/beta-Hydrolases"/>
    <property type="match status" value="1"/>
</dbReference>
<evidence type="ECO:0000313" key="2">
    <source>
        <dbReference type="EMBL" id="MBO0624615.1"/>
    </source>
</evidence>
<organism evidence="2 3">
    <name type="scientific">Bifidobacterium asteroides</name>
    <dbReference type="NCBI Taxonomy" id="1684"/>
    <lineage>
        <taxon>Bacteria</taxon>
        <taxon>Bacillati</taxon>
        <taxon>Actinomycetota</taxon>
        <taxon>Actinomycetes</taxon>
        <taxon>Bifidobacteriales</taxon>
        <taxon>Bifidobacteriaceae</taxon>
        <taxon>Bifidobacterium</taxon>
    </lineage>
</organism>
<dbReference type="PANTHER" id="PTHR43265">
    <property type="entry name" value="ESTERASE ESTD"/>
    <property type="match status" value="1"/>
</dbReference>
<feature type="domain" description="Serine aminopeptidase S33" evidence="1">
    <location>
        <begin position="36"/>
        <end position="148"/>
    </location>
</feature>